<reference evidence="5 6" key="1">
    <citation type="submission" date="2018-08" db="EMBL/GenBank/DDBJ databases">
        <title>Draft genome sequence of Psychrilyobacter sp. strain SD5 isolated from Black Sea water.</title>
        <authorList>
            <person name="Yadav S."/>
            <person name="Villanueva L."/>
            <person name="Damste J.S.S."/>
        </authorList>
    </citation>
    <scope>NUCLEOTIDE SEQUENCE [LARGE SCALE GENOMIC DNA]</scope>
    <source>
        <strain evidence="5 6">SD5</strain>
    </source>
</reference>
<evidence type="ECO:0000256" key="2">
    <source>
        <dbReference type="HAMAP-Rule" id="MF_00984"/>
    </source>
</evidence>
<dbReference type="InterPro" id="IPR011344">
    <property type="entry name" value="ssDNA-bd"/>
</dbReference>
<evidence type="ECO:0000256" key="1">
    <source>
        <dbReference type="ARBA" id="ARBA00023125"/>
    </source>
</evidence>
<protein>
    <recommendedName>
        <fullName evidence="2 3">Single-stranded DNA-binding protein</fullName>
        <shortName evidence="2">SSB</shortName>
    </recommendedName>
</protein>
<dbReference type="Proteomes" id="UP000263486">
    <property type="component" value="Unassembled WGS sequence"/>
</dbReference>
<dbReference type="InterPro" id="IPR000424">
    <property type="entry name" value="Primosome_PriB/ssb"/>
</dbReference>
<comment type="caution">
    <text evidence="5">The sequence shown here is derived from an EMBL/GenBank/DDBJ whole genome shotgun (WGS) entry which is preliminary data.</text>
</comment>
<name>A0ABX9KEV5_9FUSO</name>
<dbReference type="SUPFAM" id="SSF50249">
    <property type="entry name" value="Nucleic acid-binding proteins"/>
    <property type="match status" value="1"/>
</dbReference>
<dbReference type="CDD" id="cd04496">
    <property type="entry name" value="SSB_OBF"/>
    <property type="match status" value="1"/>
</dbReference>
<organism evidence="5 6">
    <name type="scientific">Psychrilyobacter piezotolerans</name>
    <dbReference type="NCBI Taxonomy" id="2293438"/>
    <lineage>
        <taxon>Bacteria</taxon>
        <taxon>Fusobacteriati</taxon>
        <taxon>Fusobacteriota</taxon>
        <taxon>Fusobacteriia</taxon>
        <taxon>Fusobacteriales</taxon>
        <taxon>Fusobacteriaceae</taxon>
        <taxon>Psychrilyobacter</taxon>
    </lineage>
</organism>
<dbReference type="NCBIfam" id="TIGR00621">
    <property type="entry name" value="ssb"/>
    <property type="match status" value="1"/>
</dbReference>
<sequence length="144" mass="16226">MNLVVLTGRLVRDPELKYGQSGMAYCKFTLAVNRMRKDDPADFISCAAFGKTAELIGEYLRKGNNTGVQGRIQTSTFEVNGEKRYRTEVVVDRIEFLESRSSGANSFESDSNSKPKTTNSYNQPKYTEPKQSGVVEEEDDEFPF</sequence>
<keyword evidence="6" id="KW-1185">Reference proteome</keyword>
<feature type="region of interest" description="Disordered" evidence="4">
    <location>
        <begin position="101"/>
        <end position="144"/>
    </location>
</feature>
<evidence type="ECO:0000313" key="6">
    <source>
        <dbReference type="Proteomes" id="UP000263486"/>
    </source>
</evidence>
<accession>A0ABX9KEV5</accession>
<comment type="subunit">
    <text evidence="2">Homotetramer.</text>
</comment>
<feature type="compositionally biased region" description="Polar residues" evidence="4">
    <location>
        <begin position="101"/>
        <end position="125"/>
    </location>
</feature>
<evidence type="ECO:0000313" key="5">
    <source>
        <dbReference type="EMBL" id="REI40259.1"/>
    </source>
</evidence>
<gene>
    <name evidence="5" type="primary">ssb</name>
    <name evidence="5" type="ORF">DYH56_11800</name>
</gene>
<dbReference type="PANTHER" id="PTHR10302">
    <property type="entry name" value="SINGLE-STRANDED DNA-BINDING PROTEIN"/>
    <property type="match status" value="1"/>
</dbReference>
<dbReference type="EMBL" id="QUAJ01000022">
    <property type="protein sequence ID" value="REI40259.1"/>
    <property type="molecule type" value="Genomic_DNA"/>
</dbReference>
<dbReference type="InterPro" id="IPR012340">
    <property type="entry name" value="NA-bd_OB-fold"/>
</dbReference>
<evidence type="ECO:0000256" key="3">
    <source>
        <dbReference type="PIRNR" id="PIRNR002070"/>
    </source>
</evidence>
<dbReference type="HAMAP" id="MF_00984">
    <property type="entry name" value="SSB"/>
    <property type="match status" value="1"/>
</dbReference>
<comment type="caution">
    <text evidence="2">Lacks conserved residue(s) required for the propagation of feature annotation.</text>
</comment>
<dbReference type="Pfam" id="PF00436">
    <property type="entry name" value="SSB"/>
    <property type="match status" value="1"/>
</dbReference>
<dbReference type="GO" id="GO:0003677">
    <property type="term" value="F:DNA binding"/>
    <property type="evidence" value="ECO:0007669"/>
    <property type="project" value="UniProtKB-KW"/>
</dbReference>
<dbReference type="Gene3D" id="2.40.50.140">
    <property type="entry name" value="Nucleic acid-binding proteins"/>
    <property type="match status" value="1"/>
</dbReference>
<keyword evidence="1 2" id="KW-0238">DNA-binding</keyword>
<dbReference type="PIRSF" id="PIRSF002070">
    <property type="entry name" value="SSB"/>
    <property type="match status" value="1"/>
</dbReference>
<proteinExistence type="inferred from homology"/>
<dbReference type="PANTHER" id="PTHR10302:SF27">
    <property type="entry name" value="SINGLE-STRANDED DNA-BINDING PROTEIN"/>
    <property type="match status" value="1"/>
</dbReference>
<evidence type="ECO:0000256" key="4">
    <source>
        <dbReference type="SAM" id="MobiDB-lite"/>
    </source>
</evidence>
<feature type="compositionally biased region" description="Acidic residues" evidence="4">
    <location>
        <begin position="135"/>
        <end position="144"/>
    </location>
</feature>
<dbReference type="PROSITE" id="PS50935">
    <property type="entry name" value="SSB"/>
    <property type="match status" value="1"/>
</dbReference>